<name>S0KZ00_9ENTE</name>
<dbReference type="InterPro" id="IPR043129">
    <property type="entry name" value="ATPase_NBD"/>
</dbReference>
<dbReference type="EMBL" id="ASWO01000004">
    <property type="protein sequence ID" value="EOT84214.1"/>
    <property type="molecule type" value="Genomic_DNA"/>
</dbReference>
<dbReference type="Gene3D" id="3.30.420.40">
    <property type="match status" value="2"/>
</dbReference>
<dbReference type="InterPro" id="IPR000600">
    <property type="entry name" value="ROK"/>
</dbReference>
<protein>
    <recommendedName>
        <fullName evidence="4">ROK family protein</fullName>
    </recommendedName>
</protein>
<dbReference type="PATRIC" id="fig|1140003.3.peg.2139"/>
<accession>S0KZ00</accession>
<evidence type="ECO:0000256" key="1">
    <source>
        <dbReference type="ARBA" id="ARBA00006479"/>
    </source>
</evidence>
<dbReference type="Proteomes" id="UP000015961">
    <property type="component" value="Unassembled WGS sequence"/>
</dbReference>
<reference evidence="2 3" key="1">
    <citation type="submission" date="2013-03" db="EMBL/GenBank/DDBJ databases">
        <title>The Genome Sequence of Enterococcus sulfureus ATCC_49903 (PacBio/Illumina hybrid assembly).</title>
        <authorList>
            <consortium name="The Broad Institute Genomics Platform"/>
            <consortium name="The Broad Institute Genome Sequencing Center for Infectious Disease"/>
            <person name="Earl A."/>
            <person name="Russ C."/>
            <person name="Gilmore M."/>
            <person name="Surin D."/>
            <person name="Walker B."/>
            <person name="Young S."/>
            <person name="Zeng Q."/>
            <person name="Gargeya S."/>
            <person name="Fitzgerald M."/>
            <person name="Haas B."/>
            <person name="Abouelleil A."/>
            <person name="Allen A.W."/>
            <person name="Alvarado L."/>
            <person name="Arachchi H.M."/>
            <person name="Berlin A.M."/>
            <person name="Chapman S.B."/>
            <person name="Gainer-Dewar J."/>
            <person name="Goldberg J."/>
            <person name="Griggs A."/>
            <person name="Gujja S."/>
            <person name="Hansen M."/>
            <person name="Howarth C."/>
            <person name="Imamovic A."/>
            <person name="Ireland A."/>
            <person name="Larimer J."/>
            <person name="McCowan C."/>
            <person name="Murphy C."/>
            <person name="Pearson M."/>
            <person name="Poon T.W."/>
            <person name="Priest M."/>
            <person name="Roberts A."/>
            <person name="Saif S."/>
            <person name="Shea T."/>
            <person name="Sisk P."/>
            <person name="Sykes S."/>
            <person name="Wortman J."/>
            <person name="Nusbaum C."/>
            <person name="Birren B."/>
        </authorList>
    </citation>
    <scope>NUCLEOTIDE SEQUENCE [LARGE SCALE GENOMIC DNA]</scope>
    <source>
        <strain evidence="2 3">ATCC 49903</strain>
    </source>
</reference>
<dbReference type="eggNOG" id="COG1940">
    <property type="taxonomic scope" value="Bacteria"/>
</dbReference>
<dbReference type="OrthoDB" id="9795247at2"/>
<dbReference type="RefSeq" id="WP_016186643.1">
    <property type="nucleotide sequence ID" value="NZ_ASWO01000004.1"/>
</dbReference>
<dbReference type="AlphaFoldDB" id="S0KZ00"/>
<evidence type="ECO:0000313" key="3">
    <source>
        <dbReference type="Proteomes" id="UP000015961"/>
    </source>
</evidence>
<dbReference type="PANTHER" id="PTHR18964">
    <property type="entry name" value="ROK (REPRESSOR, ORF, KINASE) FAMILY"/>
    <property type="match status" value="1"/>
</dbReference>
<keyword evidence="3" id="KW-1185">Reference proteome</keyword>
<dbReference type="CDD" id="cd24152">
    <property type="entry name" value="ASKHA_NBD_ROK-like"/>
    <property type="match status" value="1"/>
</dbReference>
<evidence type="ECO:0000313" key="2">
    <source>
        <dbReference type="EMBL" id="EOT84214.1"/>
    </source>
</evidence>
<gene>
    <name evidence="2" type="ORF">I573_01115</name>
</gene>
<comment type="caution">
    <text evidence="2">The sequence shown here is derived from an EMBL/GenBank/DDBJ whole genome shotgun (WGS) entry which is preliminary data.</text>
</comment>
<evidence type="ECO:0008006" key="4">
    <source>
        <dbReference type="Google" id="ProtNLM"/>
    </source>
</evidence>
<organism evidence="2 3">
    <name type="scientific">Enterococcus sulfureus ATCC 49903</name>
    <dbReference type="NCBI Taxonomy" id="1140003"/>
    <lineage>
        <taxon>Bacteria</taxon>
        <taxon>Bacillati</taxon>
        <taxon>Bacillota</taxon>
        <taxon>Bacilli</taxon>
        <taxon>Lactobacillales</taxon>
        <taxon>Enterococcaceae</taxon>
        <taxon>Enterococcus</taxon>
    </lineage>
</organism>
<comment type="similarity">
    <text evidence="1">Belongs to the ROK (NagC/XylR) family.</text>
</comment>
<dbReference type="STRING" id="1140003.OMY_02227"/>
<dbReference type="Pfam" id="PF00480">
    <property type="entry name" value="ROK"/>
    <property type="match status" value="1"/>
</dbReference>
<proteinExistence type="inferred from homology"/>
<sequence>MFRAIDIGGTQIKQADIDENGEISSSTEVETPKTKSAFLACLDKVIDSLPKECQGIGISCPGKIDTQTKTVYHGGSLEFLDQFSFADYFGEKNCEIPLAVQNDGKAAVLGEYWLGNLEGTQIGIALTLGTGVGGGIMIDGKVLEGKNFQAGEFSFLLNRAAWPAKETMIGADLSAARFIKRAAKILELTDTTDGKKVFNALSTSANPELLELFEEYCFKIAALLLNLQIMFDPEKIVIGGGISAQAKLLEEINHQYTQLLQHNPFYQQSLEPVKIEACRFQNRANLLGAIYPLRTELSSK</sequence>
<dbReference type="SUPFAM" id="SSF53067">
    <property type="entry name" value="Actin-like ATPase domain"/>
    <property type="match status" value="1"/>
</dbReference>
<dbReference type="PANTHER" id="PTHR18964:SF170">
    <property type="entry name" value="SUGAR KINASE"/>
    <property type="match status" value="1"/>
</dbReference>